<dbReference type="PROSITE" id="PS00463">
    <property type="entry name" value="ZN2_CY6_FUNGAL_1"/>
    <property type="match status" value="1"/>
</dbReference>
<accession>A0A395HJK9</accession>
<name>A0A395HJK9_ASPHC</name>
<keyword evidence="1" id="KW-0805">Transcription regulation</keyword>
<protein>
    <recommendedName>
        <fullName evidence="5">Zn(2)-C6 fungal-type domain-containing protein</fullName>
    </recommendedName>
</protein>
<reference evidence="6 7" key="1">
    <citation type="submission" date="2018-02" db="EMBL/GenBank/DDBJ databases">
        <title>The genomes of Aspergillus section Nigri reveals drivers in fungal speciation.</title>
        <authorList>
            <consortium name="DOE Joint Genome Institute"/>
            <person name="Vesth T.C."/>
            <person name="Nybo J."/>
            <person name="Theobald S."/>
            <person name="Brandl J."/>
            <person name="Frisvad J.C."/>
            <person name="Nielsen K.F."/>
            <person name="Lyhne E.K."/>
            <person name="Kogle M.E."/>
            <person name="Kuo A."/>
            <person name="Riley R."/>
            <person name="Clum A."/>
            <person name="Nolan M."/>
            <person name="Lipzen A."/>
            <person name="Salamov A."/>
            <person name="Henrissat B."/>
            <person name="Wiebenga A."/>
            <person name="De vries R.P."/>
            <person name="Grigoriev I.V."/>
            <person name="Mortensen U.H."/>
            <person name="Andersen M.R."/>
            <person name="Baker S.E."/>
        </authorList>
    </citation>
    <scope>NUCLEOTIDE SEQUENCE [LARGE SCALE GENOMIC DNA]</scope>
    <source>
        <strain evidence="6 7">CBS 101889</strain>
    </source>
</reference>
<keyword evidence="7" id="KW-1185">Reference proteome</keyword>
<dbReference type="GO" id="GO:0000981">
    <property type="term" value="F:DNA-binding transcription factor activity, RNA polymerase II-specific"/>
    <property type="evidence" value="ECO:0007669"/>
    <property type="project" value="InterPro"/>
</dbReference>
<evidence type="ECO:0000313" key="7">
    <source>
        <dbReference type="Proteomes" id="UP000248961"/>
    </source>
</evidence>
<keyword evidence="3" id="KW-0539">Nucleus</keyword>
<dbReference type="Proteomes" id="UP000248961">
    <property type="component" value="Unassembled WGS sequence"/>
</dbReference>
<gene>
    <name evidence="6" type="ORF">BO97DRAFT_480935</name>
</gene>
<dbReference type="GeneID" id="37205076"/>
<dbReference type="OrthoDB" id="4222821at2759"/>
<evidence type="ECO:0000256" key="2">
    <source>
        <dbReference type="ARBA" id="ARBA00023163"/>
    </source>
</evidence>
<keyword evidence="2" id="KW-0804">Transcription</keyword>
<evidence type="ECO:0000256" key="4">
    <source>
        <dbReference type="SAM" id="MobiDB-lite"/>
    </source>
</evidence>
<organism evidence="6 7">
    <name type="scientific">Aspergillus homomorphus (strain CBS 101889)</name>
    <dbReference type="NCBI Taxonomy" id="1450537"/>
    <lineage>
        <taxon>Eukaryota</taxon>
        <taxon>Fungi</taxon>
        <taxon>Dikarya</taxon>
        <taxon>Ascomycota</taxon>
        <taxon>Pezizomycotina</taxon>
        <taxon>Eurotiomycetes</taxon>
        <taxon>Eurotiomycetidae</taxon>
        <taxon>Eurotiales</taxon>
        <taxon>Aspergillaceae</taxon>
        <taxon>Aspergillus</taxon>
        <taxon>Aspergillus subgen. Circumdati</taxon>
    </lineage>
</organism>
<dbReference type="VEuPathDB" id="FungiDB:BO97DRAFT_480935"/>
<dbReference type="GO" id="GO:0008270">
    <property type="term" value="F:zinc ion binding"/>
    <property type="evidence" value="ECO:0007669"/>
    <property type="project" value="InterPro"/>
</dbReference>
<feature type="domain" description="Zn(2)-C6 fungal-type" evidence="5">
    <location>
        <begin position="24"/>
        <end position="58"/>
    </location>
</feature>
<evidence type="ECO:0000259" key="5">
    <source>
        <dbReference type="PROSITE" id="PS00463"/>
    </source>
</evidence>
<feature type="region of interest" description="Disordered" evidence="4">
    <location>
        <begin position="69"/>
        <end position="101"/>
    </location>
</feature>
<dbReference type="InterPro" id="IPR001138">
    <property type="entry name" value="Zn2Cys6_DnaBD"/>
</dbReference>
<feature type="compositionally biased region" description="Polar residues" evidence="4">
    <location>
        <begin position="89"/>
        <end position="100"/>
    </location>
</feature>
<feature type="region of interest" description="Disordered" evidence="4">
    <location>
        <begin position="1"/>
        <end position="23"/>
    </location>
</feature>
<dbReference type="RefSeq" id="XP_025547161.1">
    <property type="nucleotide sequence ID" value="XM_025700787.1"/>
</dbReference>
<dbReference type="EMBL" id="KZ824321">
    <property type="protein sequence ID" value="RAL08007.1"/>
    <property type="molecule type" value="Genomic_DNA"/>
</dbReference>
<sequence length="170" mass="18523">MTQLPSGAASDSGSRNPRPSRRHACDRCRSQKLCCDRTAHCMNTSVACDCCARNHSTCVTSAPMPMGRLRSSNPKARYRRKSNKMSDELGSTTPPSCSTIQPPPDLAMARMEMDAVNDLPELYFTEGDLGYNLDFSNMNVFDTSAFADMVMSSQPEAVSPTNSAAVNPQE</sequence>
<evidence type="ECO:0000256" key="1">
    <source>
        <dbReference type="ARBA" id="ARBA00023015"/>
    </source>
</evidence>
<evidence type="ECO:0000256" key="3">
    <source>
        <dbReference type="ARBA" id="ARBA00023242"/>
    </source>
</evidence>
<proteinExistence type="predicted"/>
<dbReference type="AlphaFoldDB" id="A0A395HJK9"/>
<evidence type="ECO:0000313" key="6">
    <source>
        <dbReference type="EMBL" id="RAL08007.1"/>
    </source>
</evidence>
<feature type="compositionally biased region" description="Polar residues" evidence="4">
    <location>
        <begin position="1"/>
        <end position="17"/>
    </location>
</feature>